<reference evidence="6" key="1">
    <citation type="submission" date="2016-10" db="EMBL/GenBank/DDBJ databases">
        <authorList>
            <person name="Varghese N."/>
            <person name="Submissions S."/>
        </authorList>
    </citation>
    <scope>NUCLEOTIDE SEQUENCE [LARGE SCALE GENOMIC DNA]</scope>
    <source>
        <strain evidence="6">CGMCC 1.10783</strain>
    </source>
</reference>
<gene>
    <name evidence="5" type="ORF">SAMN05216555_10341</name>
</gene>
<keyword evidence="6" id="KW-1185">Reference proteome</keyword>
<dbReference type="STRING" id="1045773.SAMN05216555_10341"/>
<dbReference type="GO" id="GO:0005524">
    <property type="term" value="F:ATP binding"/>
    <property type="evidence" value="ECO:0007669"/>
    <property type="project" value="UniProtKB-KW"/>
</dbReference>
<dbReference type="InterPro" id="IPR029016">
    <property type="entry name" value="GAF-like_dom_sf"/>
</dbReference>
<dbReference type="InterPro" id="IPR027417">
    <property type="entry name" value="P-loop_NTPase"/>
</dbReference>
<name>A0A1G8LEF9_9MICC</name>
<evidence type="ECO:0000256" key="3">
    <source>
        <dbReference type="ARBA" id="ARBA00023015"/>
    </source>
</evidence>
<dbReference type="Gene3D" id="1.10.10.60">
    <property type="entry name" value="Homeodomain-like"/>
    <property type="match status" value="1"/>
</dbReference>
<dbReference type="EMBL" id="FNEI01000003">
    <property type="protein sequence ID" value="SDI54016.1"/>
    <property type="molecule type" value="Genomic_DNA"/>
</dbReference>
<dbReference type="InterPro" id="IPR002197">
    <property type="entry name" value="HTH_Fis"/>
</dbReference>
<evidence type="ECO:0000313" key="5">
    <source>
        <dbReference type="EMBL" id="SDI54016.1"/>
    </source>
</evidence>
<dbReference type="PANTHER" id="PTHR32071">
    <property type="entry name" value="TRANSCRIPTIONAL REGULATORY PROTEIN"/>
    <property type="match status" value="1"/>
</dbReference>
<keyword evidence="2" id="KW-0067">ATP-binding</keyword>
<dbReference type="Gene3D" id="1.10.8.60">
    <property type="match status" value="1"/>
</dbReference>
<dbReference type="Gene3D" id="3.30.450.40">
    <property type="match status" value="1"/>
</dbReference>
<keyword evidence="1" id="KW-0547">Nucleotide-binding</keyword>
<keyword evidence="3" id="KW-0805">Transcription regulation</keyword>
<dbReference type="InterPro" id="IPR002078">
    <property type="entry name" value="Sigma_54_int"/>
</dbReference>
<dbReference type="InterPro" id="IPR009057">
    <property type="entry name" value="Homeodomain-like_sf"/>
</dbReference>
<dbReference type="Gene3D" id="3.40.50.300">
    <property type="entry name" value="P-loop containing nucleotide triphosphate hydrolases"/>
    <property type="match status" value="1"/>
</dbReference>
<keyword evidence="4" id="KW-0804">Transcription</keyword>
<proteinExistence type="predicted"/>
<accession>A0A1G8LEF9</accession>
<dbReference type="Proteomes" id="UP000182130">
    <property type="component" value="Unassembled WGS sequence"/>
</dbReference>
<sequence>MAAAEVLSPWTHESLRATDRVRELFLMQPHADLTGIRPIVARSWYRSRAAGVDAVADRGFFDEGRVDEYTIHAAGPHLQKLDEVAADLGGYVSLTAPNGVLVKADFLRDDGFPAGYSLLEESCGSNGEGLALEEGRGVWLAPEEHFREDMRGNWCFASLVRDPFHNRVRAVIGLTLPANRVSTLEPSSTLLMLEGVASRIERDIEVRTSSRERALLSEYLRISRRRGNRAVIALDGKNSLLNASATASLEDSDFSIISGYAKAVMSSGRDMTCEVMLQGPGPATLEVSPVTLSAANVGAIVVVRPHAPSKERTVETKSVPQQLEGAGQGTVDRLMSQLDGTSTEFKRTLNLARKAVDQERSVVMIGELGSGKRRLASAIASLRGGQMVVDARSGALRNPQFRDLVHRVTTELPQTLIVEHADELSQNEASEIAQSLRGNTATKLIFTIARPTDATLLLSEAFDVLEISVAPLRNRREDIPQLANAVAEELGERRLSRRLITTLTHADWPRNIDQLRAVVSNAVERAEGAEVTVDDLPQGFHRVLTKGRLSRLEDAELSELRSALTEANGNRSLAAETLQIGRSTLYRRMDYFRSRGFDL</sequence>
<protein>
    <submittedName>
        <fullName evidence="5">Transcriptional regulator of acetoin/glycerol metabolism</fullName>
    </submittedName>
</protein>
<dbReference type="Pfam" id="PF25601">
    <property type="entry name" value="AAA_lid_14"/>
    <property type="match status" value="1"/>
</dbReference>
<evidence type="ECO:0000256" key="2">
    <source>
        <dbReference type="ARBA" id="ARBA00022840"/>
    </source>
</evidence>
<dbReference type="GO" id="GO:0043565">
    <property type="term" value="F:sequence-specific DNA binding"/>
    <property type="evidence" value="ECO:0007669"/>
    <property type="project" value="InterPro"/>
</dbReference>
<dbReference type="InterPro" id="IPR058031">
    <property type="entry name" value="AAA_lid_NorR"/>
</dbReference>
<evidence type="ECO:0000256" key="4">
    <source>
        <dbReference type="ARBA" id="ARBA00023163"/>
    </source>
</evidence>
<dbReference type="SUPFAM" id="SSF46689">
    <property type="entry name" value="Homeodomain-like"/>
    <property type="match status" value="1"/>
</dbReference>
<dbReference type="PROSITE" id="PS50045">
    <property type="entry name" value="SIGMA54_INTERACT_4"/>
    <property type="match status" value="1"/>
</dbReference>
<organism evidence="5 6">
    <name type="scientific">Arthrobacter cupressi</name>
    <dbReference type="NCBI Taxonomy" id="1045773"/>
    <lineage>
        <taxon>Bacteria</taxon>
        <taxon>Bacillati</taxon>
        <taxon>Actinomycetota</taxon>
        <taxon>Actinomycetes</taxon>
        <taxon>Micrococcales</taxon>
        <taxon>Micrococcaceae</taxon>
        <taxon>Arthrobacter</taxon>
    </lineage>
</organism>
<dbReference type="RefSeq" id="WP_074587281.1">
    <property type="nucleotide sequence ID" value="NZ_FNEI01000003.1"/>
</dbReference>
<evidence type="ECO:0000256" key="1">
    <source>
        <dbReference type="ARBA" id="ARBA00022741"/>
    </source>
</evidence>
<dbReference type="GO" id="GO:0006355">
    <property type="term" value="P:regulation of DNA-templated transcription"/>
    <property type="evidence" value="ECO:0007669"/>
    <property type="project" value="InterPro"/>
</dbReference>
<dbReference type="Pfam" id="PF02954">
    <property type="entry name" value="HTH_8"/>
    <property type="match status" value="1"/>
</dbReference>
<dbReference type="OrthoDB" id="5496274at2"/>
<dbReference type="AlphaFoldDB" id="A0A1G8LEF9"/>
<evidence type="ECO:0000313" key="6">
    <source>
        <dbReference type="Proteomes" id="UP000182130"/>
    </source>
</evidence>
<dbReference type="SUPFAM" id="SSF52540">
    <property type="entry name" value="P-loop containing nucleoside triphosphate hydrolases"/>
    <property type="match status" value="1"/>
</dbReference>